<dbReference type="Proteomes" id="UP000265520">
    <property type="component" value="Unassembled WGS sequence"/>
</dbReference>
<evidence type="ECO:0000313" key="3">
    <source>
        <dbReference type="Proteomes" id="UP000265520"/>
    </source>
</evidence>
<proteinExistence type="predicted"/>
<protein>
    <submittedName>
        <fullName evidence="2">Uncharacterized protein</fullName>
    </submittedName>
</protein>
<evidence type="ECO:0000313" key="2">
    <source>
        <dbReference type="EMBL" id="MCI97007.1"/>
    </source>
</evidence>
<organism evidence="2 3">
    <name type="scientific">Trifolium medium</name>
    <dbReference type="NCBI Taxonomy" id="97028"/>
    <lineage>
        <taxon>Eukaryota</taxon>
        <taxon>Viridiplantae</taxon>
        <taxon>Streptophyta</taxon>
        <taxon>Embryophyta</taxon>
        <taxon>Tracheophyta</taxon>
        <taxon>Spermatophyta</taxon>
        <taxon>Magnoliopsida</taxon>
        <taxon>eudicotyledons</taxon>
        <taxon>Gunneridae</taxon>
        <taxon>Pentapetalae</taxon>
        <taxon>rosids</taxon>
        <taxon>fabids</taxon>
        <taxon>Fabales</taxon>
        <taxon>Fabaceae</taxon>
        <taxon>Papilionoideae</taxon>
        <taxon>50 kb inversion clade</taxon>
        <taxon>NPAAA clade</taxon>
        <taxon>Hologalegina</taxon>
        <taxon>IRL clade</taxon>
        <taxon>Trifolieae</taxon>
        <taxon>Trifolium</taxon>
    </lineage>
</organism>
<reference evidence="2 3" key="1">
    <citation type="journal article" date="2018" name="Front. Plant Sci.">
        <title>Red Clover (Trifolium pratense) and Zigzag Clover (T. medium) - A Picture of Genomic Similarities and Differences.</title>
        <authorList>
            <person name="Dluhosova J."/>
            <person name="Istvanek J."/>
            <person name="Nedelnik J."/>
            <person name="Repkova J."/>
        </authorList>
    </citation>
    <scope>NUCLEOTIDE SEQUENCE [LARGE SCALE GENOMIC DNA]</scope>
    <source>
        <strain evidence="3">cv. 10/8</strain>
        <tissue evidence="2">Leaf</tissue>
    </source>
</reference>
<evidence type="ECO:0000256" key="1">
    <source>
        <dbReference type="SAM" id="MobiDB-lite"/>
    </source>
</evidence>
<keyword evidence="3" id="KW-1185">Reference proteome</keyword>
<feature type="region of interest" description="Disordered" evidence="1">
    <location>
        <begin position="1"/>
        <end position="21"/>
    </location>
</feature>
<feature type="compositionally biased region" description="Polar residues" evidence="1">
    <location>
        <begin position="1"/>
        <end position="13"/>
    </location>
</feature>
<sequence>MEGETVRQSSSCDELSRDPRK</sequence>
<name>A0A392W9E3_9FABA</name>
<comment type="caution">
    <text evidence="2">The sequence shown here is derived from an EMBL/GenBank/DDBJ whole genome shotgun (WGS) entry which is preliminary data.</text>
</comment>
<feature type="non-terminal residue" evidence="2">
    <location>
        <position position="21"/>
    </location>
</feature>
<dbReference type="AlphaFoldDB" id="A0A392W9E3"/>
<dbReference type="EMBL" id="LXQA011430375">
    <property type="protein sequence ID" value="MCI97007.1"/>
    <property type="molecule type" value="Genomic_DNA"/>
</dbReference>
<accession>A0A392W9E3</accession>